<feature type="domain" description="Laminin EGF-like" evidence="15">
    <location>
        <begin position="636"/>
        <end position="687"/>
    </location>
</feature>
<dbReference type="InterPro" id="IPR010307">
    <property type="entry name" value="Laminin_dom_II"/>
</dbReference>
<dbReference type="CDD" id="cd00055">
    <property type="entry name" value="EGF_Lam"/>
    <property type="match status" value="10"/>
</dbReference>
<dbReference type="InterPro" id="IPR001791">
    <property type="entry name" value="Laminin_G"/>
</dbReference>
<dbReference type="Pfam" id="PF00054">
    <property type="entry name" value="Laminin_G_1"/>
    <property type="match status" value="1"/>
</dbReference>
<dbReference type="SUPFAM" id="SSF57196">
    <property type="entry name" value="EGF/Laminin"/>
    <property type="match status" value="8"/>
</dbReference>
<dbReference type="InterPro" id="IPR000034">
    <property type="entry name" value="Laminin_IV"/>
</dbReference>
<keyword evidence="5" id="KW-0677">Repeat</keyword>
<comment type="caution">
    <text evidence="11">Lacks conserved residue(s) required for the propagation of feature annotation.</text>
</comment>
<evidence type="ECO:0000256" key="10">
    <source>
        <dbReference type="PROSITE-ProRule" id="PRU00122"/>
    </source>
</evidence>
<dbReference type="Pfam" id="PF24973">
    <property type="entry name" value="EGF_LMN_ATRN"/>
    <property type="match status" value="1"/>
</dbReference>
<feature type="domain" description="Laminin G" evidence="14">
    <location>
        <begin position="2261"/>
        <end position="2438"/>
    </location>
</feature>
<evidence type="ECO:0000256" key="4">
    <source>
        <dbReference type="ARBA" id="ARBA00022729"/>
    </source>
</evidence>
<feature type="disulfide bond" evidence="11">
    <location>
        <begin position="1167"/>
        <end position="1176"/>
    </location>
</feature>
<dbReference type="PROSITE" id="PS50027">
    <property type="entry name" value="EGF_LAM_2"/>
    <property type="match status" value="6"/>
</dbReference>
<evidence type="ECO:0000256" key="3">
    <source>
        <dbReference type="ARBA" id="ARBA00022530"/>
    </source>
</evidence>
<evidence type="ECO:0000256" key="12">
    <source>
        <dbReference type="SAM" id="Coils"/>
    </source>
</evidence>
<dbReference type="Proteomes" id="UP001164746">
    <property type="component" value="Chromosome 13"/>
</dbReference>
<evidence type="ECO:0000256" key="8">
    <source>
        <dbReference type="ARBA" id="ARBA00023180"/>
    </source>
</evidence>
<keyword evidence="3" id="KW-0272">Extracellular matrix</keyword>
<dbReference type="PANTHER" id="PTHR10574">
    <property type="entry name" value="NETRIN/LAMININ-RELATED"/>
    <property type="match status" value="1"/>
</dbReference>
<evidence type="ECO:0000259" key="17">
    <source>
        <dbReference type="PROSITE" id="PS51117"/>
    </source>
</evidence>
<dbReference type="Gene3D" id="2.170.300.10">
    <property type="entry name" value="Tie2 ligand-binding domain superfamily"/>
    <property type="match status" value="2"/>
</dbReference>
<dbReference type="Gene3D" id="2.10.25.10">
    <property type="entry name" value="Laminin"/>
    <property type="match status" value="8"/>
</dbReference>
<feature type="disulfide bond" evidence="11">
    <location>
        <begin position="845"/>
        <end position="854"/>
    </location>
</feature>
<dbReference type="InterPro" id="IPR002049">
    <property type="entry name" value="LE_dom"/>
</dbReference>
<feature type="domain" description="Laminin EGF-like" evidence="15">
    <location>
        <begin position="688"/>
        <end position="743"/>
    </location>
</feature>
<dbReference type="Pfam" id="PF06009">
    <property type="entry name" value="Laminin_II"/>
    <property type="match status" value="1"/>
</dbReference>
<feature type="domain" description="Laminin EGF-like" evidence="15">
    <location>
        <begin position="1148"/>
        <end position="1197"/>
    </location>
</feature>
<dbReference type="PRINTS" id="PR00011">
    <property type="entry name" value="EGFLAMININ"/>
</dbReference>
<dbReference type="Pfam" id="PF02210">
    <property type="entry name" value="Laminin_G_2"/>
    <property type="match status" value="2"/>
</dbReference>
<evidence type="ECO:0000259" key="14">
    <source>
        <dbReference type="PROSITE" id="PS50025"/>
    </source>
</evidence>
<evidence type="ECO:0000256" key="9">
    <source>
        <dbReference type="ARBA" id="ARBA00023292"/>
    </source>
</evidence>
<feature type="coiled-coil region" evidence="12">
    <location>
        <begin position="1727"/>
        <end position="1754"/>
    </location>
</feature>
<dbReference type="PANTHER" id="PTHR10574:SF436">
    <property type="entry name" value="LAMININ SUBUNIT ALPHA-2"/>
    <property type="match status" value="1"/>
</dbReference>
<dbReference type="SMART" id="SM00180">
    <property type="entry name" value="EGF_Lam"/>
    <property type="match status" value="10"/>
</dbReference>
<reference evidence="18" key="1">
    <citation type="submission" date="2022-11" db="EMBL/GenBank/DDBJ databases">
        <title>Centuries of genome instability and evolution in soft-shell clam transmissible cancer (bioRxiv).</title>
        <authorList>
            <person name="Hart S.F.M."/>
            <person name="Yonemitsu M.A."/>
            <person name="Giersch R.M."/>
            <person name="Beal B.F."/>
            <person name="Arriagada G."/>
            <person name="Davis B.W."/>
            <person name="Ostrander E.A."/>
            <person name="Goff S.P."/>
            <person name="Metzger M.J."/>
        </authorList>
    </citation>
    <scope>NUCLEOTIDE SEQUENCE</scope>
    <source>
        <strain evidence="18">MELC-2E11</strain>
        <tissue evidence="18">Siphon/mantle</tissue>
    </source>
</reference>
<feature type="disulfide bond" evidence="11">
    <location>
        <begin position="746"/>
        <end position="763"/>
    </location>
</feature>
<keyword evidence="7 11" id="KW-1015">Disulfide bond</keyword>
<dbReference type="Gene3D" id="2.60.120.200">
    <property type="match status" value="4"/>
</dbReference>
<feature type="domain" description="Laminin N-terminal" evidence="17">
    <location>
        <begin position="1"/>
        <end position="139"/>
    </location>
</feature>
<dbReference type="PROSITE" id="PS01248">
    <property type="entry name" value="EGF_LAM_1"/>
    <property type="match status" value="4"/>
</dbReference>
<feature type="disulfide bond" evidence="11">
    <location>
        <begin position="660"/>
        <end position="669"/>
    </location>
</feature>
<keyword evidence="12" id="KW-0175">Coiled coil</keyword>
<evidence type="ECO:0000256" key="7">
    <source>
        <dbReference type="ARBA" id="ARBA00023157"/>
    </source>
</evidence>
<evidence type="ECO:0000256" key="1">
    <source>
        <dbReference type="ARBA" id="ARBA00004302"/>
    </source>
</evidence>
<feature type="disulfide bond" evidence="11">
    <location>
        <begin position="301"/>
        <end position="310"/>
    </location>
</feature>
<dbReference type="SMART" id="SM00136">
    <property type="entry name" value="LamNT"/>
    <property type="match status" value="1"/>
</dbReference>
<dbReference type="EMBL" id="CP111024">
    <property type="protein sequence ID" value="WAR23621.1"/>
    <property type="molecule type" value="Genomic_DNA"/>
</dbReference>
<keyword evidence="4" id="KW-0732">Signal</keyword>
<feature type="domain" description="Laminin EGF-like" evidence="15">
    <location>
        <begin position="824"/>
        <end position="869"/>
    </location>
</feature>
<proteinExistence type="predicted"/>
<dbReference type="InterPro" id="IPR056863">
    <property type="entry name" value="LMN_ATRN_NET-like_EGF"/>
</dbReference>
<feature type="disulfide bond" evidence="11">
    <location>
        <begin position="688"/>
        <end position="700"/>
    </location>
</feature>
<name>A0ABY7FWS2_MYAAR</name>
<evidence type="ECO:0000256" key="13">
    <source>
        <dbReference type="SAM" id="MobiDB-lite"/>
    </source>
</evidence>
<feature type="disulfide bond" evidence="11">
    <location>
        <begin position="824"/>
        <end position="836"/>
    </location>
</feature>
<accession>A0ABY7FWS2</accession>
<dbReference type="PROSITE" id="PS50025">
    <property type="entry name" value="LAM_G_DOMAIN"/>
    <property type="match status" value="3"/>
</dbReference>
<dbReference type="Gene3D" id="2.60.120.260">
    <property type="entry name" value="Galactose-binding domain-like"/>
    <property type="match status" value="1"/>
</dbReference>
<dbReference type="InterPro" id="IPR008211">
    <property type="entry name" value="Laminin_N"/>
</dbReference>
<evidence type="ECO:0000259" key="15">
    <source>
        <dbReference type="PROSITE" id="PS50027"/>
    </source>
</evidence>
<dbReference type="PROSITE" id="PS51117">
    <property type="entry name" value="LAMININ_NTER"/>
    <property type="match status" value="1"/>
</dbReference>
<feature type="domain" description="Laminin EGF-like" evidence="15">
    <location>
        <begin position="744"/>
        <end position="782"/>
    </location>
</feature>
<evidence type="ECO:0000256" key="11">
    <source>
        <dbReference type="PROSITE-ProRule" id="PRU00460"/>
    </source>
</evidence>
<dbReference type="InterPro" id="IPR050440">
    <property type="entry name" value="Laminin/Netrin_ECM"/>
</dbReference>
<dbReference type="InterPro" id="IPR000742">
    <property type="entry name" value="EGF"/>
</dbReference>
<feature type="non-terminal residue" evidence="18">
    <location>
        <position position="2610"/>
    </location>
</feature>
<evidence type="ECO:0000313" key="19">
    <source>
        <dbReference type="Proteomes" id="UP001164746"/>
    </source>
</evidence>
<evidence type="ECO:0000313" key="18">
    <source>
        <dbReference type="EMBL" id="WAR23621.1"/>
    </source>
</evidence>
<feature type="domain" description="Laminin EGF-like" evidence="15">
    <location>
        <begin position="282"/>
        <end position="330"/>
    </location>
</feature>
<dbReference type="InterPro" id="IPR013320">
    <property type="entry name" value="ConA-like_dom_sf"/>
</dbReference>
<feature type="domain" description="Laminin G" evidence="14">
    <location>
        <begin position="2435"/>
        <end position="2607"/>
    </location>
</feature>
<comment type="subcellular location">
    <subcellularLocation>
        <location evidence="1">Secreted</location>
        <location evidence="1">Extracellular space</location>
        <location evidence="1">Extracellular matrix</location>
        <location evidence="1">Basement membrane</location>
    </subcellularLocation>
</comment>
<feature type="coiled-coil region" evidence="12">
    <location>
        <begin position="1502"/>
        <end position="1590"/>
    </location>
</feature>
<keyword evidence="19" id="KW-1185">Reference proteome</keyword>
<dbReference type="SUPFAM" id="SSF49899">
    <property type="entry name" value="Concanavalin A-like lectins/glucanases"/>
    <property type="match status" value="5"/>
</dbReference>
<feature type="disulfide bond" evidence="11">
    <location>
        <begin position="690"/>
        <end position="707"/>
    </location>
</feature>
<dbReference type="Pfam" id="PF00052">
    <property type="entry name" value="Laminin_B"/>
    <property type="match status" value="2"/>
</dbReference>
<evidence type="ECO:0000256" key="6">
    <source>
        <dbReference type="ARBA" id="ARBA00022869"/>
    </source>
</evidence>
<keyword evidence="2" id="KW-0964">Secreted</keyword>
<gene>
    <name evidence="18" type="ORF">MAR_037290</name>
</gene>
<dbReference type="SMART" id="SM00282">
    <property type="entry name" value="LamG"/>
    <property type="match status" value="4"/>
</dbReference>
<feature type="domain" description="Laminin IV type A" evidence="16">
    <location>
        <begin position="344"/>
        <end position="514"/>
    </location>
</feature>
<dbReference type="CDD" id="cd00110">
    <property type="entry name" value="LamG"/>
    <property type="match status" value="4"/>
</dbReference>
<dbReference type="SMART" id="SM00181">
    <property type="entry name" value="EGF"/>
    <property type="match status" value="9"/>
</dbReference>
<feature type="domain" description="Laminin G" evidence="14">
    <location>
        <begin position="1878"/>
        <end position="2063"/>
    </location>
</feature>
<keyword evidence="9 11" id="KW-0424">Laminin EGF-like domain</keyword>
<organism evidence="18 19">
    <name type="scientific">Mya arenaria</name>
    <name type="common">Soft-shell clam</name>
    <dbReference type="NCBI Taxonomy" id="6604"/>
    <lineage>
        <taxon>Eukaryota</taxon>
        <taxon>Metazoa</taxon>
        <taxon>Spiralia</taxon>
        <taxon>Lophotrochozoa</taxon>
        <taxon>Mollusca</taxon>
        <taxon>Bivalvia</taxon>
        <taxon>Autobranchia</taxon>
        <taxon>Heteroconchia</taxon>
        <taxon>Euheterodonta</taxon>
        <taxon>Imparidentia</taxon>
        <taxon>Neoheterodontei</taxon>
        <taxon>Myida</taxon>
        <taxon>Myoidea</taxon>
        <taxon>Myidae</taxon>
        <taxon>Mya</taxon>
    </lineage>
</organism>
<feature type="disulfide bond" evidence="11">
    <location>
        <begin position="765"/>
        <end position="774"/>
    </location>
</feature>
<dbReference type="PROSITE" id="PS00022">
    <property type="entry name" value="EGF_1"/>
    <property type="match status" value="1"/>
</dbReference>
<feature type="disulfide bond" evidence="11">
    <location>
        <begin position="744"/>
        <end position="756"/>
    </location>
</feature>
<feature type="domain" description="Laminin IV type A" evidence="16">
    <location>
        <begin position="940"/>
        <end position="1105"/>
    </location>
</feature>
<evidence type="ECO:0000256" key="2">
    <source>
        <dbReference type="ARBA" id="ARBA00022525"/>
    </source>
</evidence>
<dbReference type="PROSITE" id="PS51115">
    <property type="entry name" value="LAMININ_IVA"/>
    <property type="match status" value="2"/>
</dbReference>
<keyword evidence="6" id="KW-0084">Basement membrane</keyword>
<evidence type="ECO:0000256" key="5">
    <source>
        <dbReference type="ARBA" id="ARBA00022737"/>
    </source>
</evidence>
<feature type="disulfide bond" evidence="11">
    <location>
        <begin position="709"/>
        <end position="718"/>
    </location>
</feature>
<protein>
    <submittedName>
        <fullName evidence="18">LAMA2-like protein</fullName>
    </submittedName>
</protein>
<feature type="region of interest" description="Disordered" evidence="13">
    <location>
        <begin position="2225"/>
        <end position="2248"/>
    </location>
</feature>
<evidence type="ECO:0000259" key="16">
    <source>
        <dbReference type="PROSITE" id="PS51115"/>
    </source>
</evidence>
<dbReference type="Pfam" id="PF00053">
    <property type="entry name" value="EGF_laminin"/>
    <property type="match status" value="8"/>
</dbReference>
<feature type="disulfide bond" evidence="10">
    <location>
        <begin position="2580"/>
        <end position="2607"/>
    </location>
</feature>
<sequence length="2610" mass="288982">IYQVAYVVVKAANSPRPGNWILEKSIDGVKYEPWQFFASTDDDCQRVYNIPALQGKPSYDYLRDDEIFISLTNGRPGIFVPSKTLLEFTSARYVRLRMQKIRTLNADLMSLQSRDPRNLDPSVTRRYFYSIKDISIGGQCICYGHATECQRQGNSDCNCHGHANSCVYNETVDALGLSLNMQGEKKGGGVCIDCNDFTTGVNCERCMPGYFRPWGVPHNSPRPCRPCSCEESIGNTGICIEDDSRVGDGLMPGSCICREGFAGQSCDRCAAGYHSYPHCEPCSCSVKGTVDPNMCEGRCVCKENVAGEKCDRCEQGYYDLSAENAQGCRQCFCFGVSTITDMRGEMDGWTIITVNDEWFTYFPTPVAGGWLEYRTFPARDQNYVDPDGASEEVIYYWQSPVKYYGNRLASYGGSLHYTMKFTIDESAPVQNHMAEADVILQETEWYKLDSENGRYISSQHVTKKEFMLLLFDLQRILIRATHHTAQDNVMLKEVLLDTSNAGSTNEVTMSGVEKCSCPRGYTGLSCESCDIGWRRLNNVLYGGQCIPCECYGHSKTCDPYTGRCLGNPDDCKPCACPLLESSNNFATTCASSPKFDDPGAFVCLDCAVGYTGERCERCDTGYYGYPGLLGEYCKECQCNGNIDRNMLGSCDQLTGECRICLHNTEGDDCGRCRLGYYGTAMNGDCTLCSCDPFGSLDMTCDRDTGYCKCKEHYTGRQCDRCEDGFTSVNENYWGLESGQGCKPCDCDPIGSYFQQCDSIMGQCRCKHGVTGKKCDICNASRVISLVMCVIWTRGSVYARPTLRENGVNDVSTHTGGMTLGLVACGCDKDGSLDNNCDPLTGQCACAADYTGLYCDECLFGFYNFPDCSLCLCSVEGTEPESCSSSGACSCQEPEGQCQCKSNTMGRTCQQCMENSFSLDLHNPDGCTDCFCFGRAESCEQARYVWIKSELPDQSVTFSNRANTMVLRQPSGFHVIPDNVTWTRVIDTQGDPVYWKVPGLTGDMHTNHGDDFSDMEALVDKPLVVIVGYGFPIMFSVRLHEHYWRTSRNAEVGRKLMMVILKNVTDIYIRATWDNTAVGARLSDISLDQAVDNELQLGRPALGIEKCECPPKYTGLSCQDPAEGYYRVPNIGELDFTDLTGVIGDVRKCECNGHSERCHPETGVCYDCDHNTSGDNCDMCADSYYGNATQGTANACQRCACPLKRKTNNPTCVLVDNDLVCTACEMGYDVVQRVTMATPQPLVRNANPVDVTLKVQSHPSVTTGVCAFVCQAYRVKSVISVSPDMQWNRDSVCDRLQNLKYAEVLNVQEQLKNLTDEVESTHKRSEGAIIKSNQNKNDGEKLLRDATQIEDTISLREMDVKATTFHNRSGVNVTSSLIEAQRILDDIMARNFDKMSKDARKEHDEAELLSERIHGHFLQLTNTSSAEERVNHVRDAFQDLLEHVEKSVVNSEETQKKVKELRKTLDRTRMVEERLSTLEAAMGPLTEKEKLLRTELPDAATLVDKAKAHADNLTKIAENLARTFDSTRDAAADPMRAANVYNDIVAAINEAEIAAKKAKDDADNATSMMDFDELKQKVADSLQRSMDLRDEAREITDVGIAGLDDDLLQLNDNLDGISDTQLDIIERHQDIAAEIDALPTDTVDRIADVQSTIDKAEDTANRVRSDTDKMVDRVNNEMMPKLEELQGIVGGKFDDIYTTMDGTKQKIDELNNLTKGIDTRISQSSRMRSDLRDKLSKLKQSIREAREEANKVKTSLSADGKCVKKFRSMTQPGTINSISFAFKTTKPNQDMMMVLVQNQGISEGDDEKEFLAVELRDGNVRFSWNAGGGVGSVTDNKKVISETSVIKESEKWYNVKAERIGGLGRLIVHRLSEPAGAPLTNTSKVGFSLMALSEQTNVYASGVPDSVVIDKVLTKRNFSGCMGSMYIDETLGEYMALELENGHVVFKYYLGQGSLGQLQTVMKYNRNQWVSVAAARSGLMGLLEVGTEQLISEGPRGDTLLDVSKNDLYYGGIPPSVNMDVFQKASGGLVSSERFLGCMSGLQISVDSVNLWEGKSTVGVSEGCRESGLRSIGFYGSGFAEYQGVSMVAQESDLSISFSTMEPDALLLLAKNVNGDLYVDDTMVATDRLQRRFSDIAVREDGGLYLGGVPDGLKVDDQAATSKSLDGILNINQPKQYDRADIGRCAQRGGANDNGLLLPEERLASDAPANIRMAEEIPLAPVIKPTKQSKTKPEEKMASDMAVPATEGPTPCAKLDNDFKFETDAFTFGETEVSFHQVNVSRKEISRKFRISLDFRTYFQNGVLFYLSNRDHKQFLTAQLVEGNIQLVYSRKDEVKEVKLKTDASLSDGQWHSVVVDKKNQRISVYVDGDEKHERGGKIAKALKVDPPLFVGGLPDNFLPLVNDQVVATSMRGCLRNLLVENDVKTFKDSTLVSGVDRCYANVEKGAYFNKYAYGVYDFSLEIEFRTSQPKGILTAITSQNGRNAMGLELVNGQVKFKAINRGGEISIKSEYGLCDNVWHKVKVTVMENSISLQVDDGEILKDFTANDVKNMKTKSALYIGGVPDSESPEVLSTNKNFEGCLRSVKINNSPLDWFNLERSVEIQKTACPVA</sequence>
<dbReference type="SMART" id="SM00281">
    <property type="entry name" value="LamB"/>
    <property type="match status" value="2"/>
</dbReference>
<feature type="disulfide bond" evidence="11">
    <location>
        <begin position="826"/>
        <end position="843"/>
    </location>
</feature>
<keyword evidence="8" id="KW-0325">Glycoprotein</keyword>